<dbReference type="Proteomes" id="UP001556367">
    <property type="component" value="Unassembled WGS sequence"/>
</dbReference>
<feature type="compositionally biased region" description="Acidic residues" evidence="1">
    <location>
        <begin position="434"/>
        <end position="451"/>
    </location>
</feature>
<dbReference type="EMBL" id="JASNQZ010000007">
    <property type="protein sequence ID" value="KAL0955251.1"/>
    <property type="molecule type" value="Genomic_DNA"/>
</dbReference>
<evidence type="ECO:0008006" key="4">
    <source>
        <dbReference type="Google" id="ProtNLM"/>
    </source>
</evidence>
<gene>
    <name evidence="2" type="ORF">HGRIS_004146</name>
</gene>
<evidence type="ECO:0000313" key="3">
    <source>
        <dbReference type="Proteomes" id="UP001556367"/>
    </source>
</evidence>
<comment type="caution">
    <text evidence="2">The sequence shown here is derived from an EMBL/GenBank/DDBJ whole genome shotgun (WGS) entry which is preliminary data.</text>
</comment>
<proteinExistence type="predicted"/>
<accession>A0ABR3JI51</accession>
<keyword evidence="3" id="KW-1185">Reference proteome</keyword>
<dbReference type="CDD" id="cd09917">
    <property type="entry name" value="F-box_SF"/>
    <property type="match status" value="1"/>
</dbReference>
<evidence type="ECO:0000256" key="1">
    <source>
        <dbReference type="SAM" id="MobiDB-lite"/>
    </source>
</evidence>
<organism evidence="2 3">
    <name type="scientific">Hohenbuehelia grisea</name>
    <dbReference type="NCBI Taxonomy" id="104357"/>
    <lineage>
        <taxon>Eukaryota</taxon>
        <taxon>Fungi</taxon>
        <taxon>Dikarya</taxon>
        <taxon>Basidiomycota</taxon>
        <taxon>Agaricomycotina</taxon>
        <taxon>Agaricomycetes</taxon>
        <taxon>Agaricomycetidae</taxon>
        <taxon>Agaricales</taxon>
        <taxon>Pleurotineae</taxon>
        <taxon>Pleurotaceae</taxon>
        <taxon>Hohenbuehelia</taxon>
    </lineage>
</organism>
<evidence type="ECO:0000313" key="2">
    <source>
        <dbReference type="EMBL" id="KAL0955251.1"/>
    </source>
</evidence>
<sequence>MTEICDLPNELLIHICRLAPRAACRILCRVSHRFNAICRPIIYGEIHVSLPSATLIQLFRTLSRSKVAASDVRNLSVKFKPQRGYLYLRSFMEAISRAVTSIQPYLTGLTFDFEEEAGIVSGLLGCCTFPQLESFILQCPDSYAEDNATTIYEFVCRHHNLQTLRLPSQRTAATMDISRPVVLPRLTSFSGPKEWLEILAPSSPLSAIFIDWRDTTPGGNYFQIPVDVSRVSKALRSFAPSAHLFTTFIPEWDPRLALLLGELVNLTVISIEVSSLSDDFQPLFMAALENLALPAFSQLEVIKVTKSLVASSPTPPTRVEELRVVCRWHKACPTLRGVELSESRHWVNFRYKPHEVPLWYSVPRGSMGSDSDIHNNLTWTILAIVTDQYPARSDPSRVHEAACMLRNRVPQWRNRTDVDVVQKELEDITNEVGLETDNDSGSESEDSGLSG</sequence>
<reference evidence="3" key="1">
    <citation type="submission" date="2024-06" db="EMBL/GenBank/DDBJ databases">
        <title>Multi-omics analyses provide insights into the biosynthesis of the anticancer antibiotic pleurotin in Hohenbuehelia grisea.</title>
        <authorList>
            <person name="Weaver J.A."/>
            <person name="Alberti F."/>
        </authorList>
    </citation>
    <scope>NUCLEOTIDE SEQUENCE [LARGE SCALE GENOMIC DNA]</scope>
    <source>
        <strain evidence="3">T-177</strain>
    </source>
</reference>
<protein>
    <recommendedName>
        <fullName evidence="4">F-box domain-containing protein</fullName>
    </recommendedName>
</protein>
<name>A0ABR3JI51_9AGAR</name>
<feature type="region of interest" description="Disordered" evidence="1">
    <location>
        <begin position="429"/>
        <end position="451"/>
    </location>
</feature>